<comment type="subcellular location">
    <subcellularLocation>
        <location evidence="1">Nucleus</location>
    </subcellularLocation>
</comment>
<dbReference type="InterPro" id="IPR036285">
    <property type="entry name" value="PRP4-like_sf"/>
</dbReference>
<accession>A0A9P3GQB4</accession>
<evidence type="ECO:0000256" key="7">
    <source>
        <dbReference type="ARBA" id="ARBA00023242"/>
    </source>
</evidence>
<dbReference type="Proteomes" id="UP000703269">
    <property type="component" value="Unassembled WGS sequence"/>
</dbReference>
<dbReference type="OrthoDB" id="10261918at2759"/>
<dbReference type="GO" id="GO:0046540">
    <property type="term" value="C:U4/U6 x U5 tri-snRNP complex"/>
    <property type="evidence" value="ECO:0007669"/>
    <property type="project" value="TreeGrafter"/>
</dbReference>
<feature type="compositionally biased region" description="Polar residues" evidence="8">
    <location>
        <begin position="86"/>
        <end position="96"/>
    </location>
</feature>
<evidence type="ECO:0000313" key="10">
    <source>
        <dbReference type="EMBL" id="GJE99562.1"/>
    </source>
</evidence>
<evidence type="ECO:0000256" key="5">
    <source>
        <dbReference type="ARBA" id="ARBA00022728"/>
    </source>
</evidence>
<keyword evidence="6" id="KW-0508">mRNA splicing</keyword>
<dbReference type="PANTHER" id="PTHR13007">
    <property type="entry name" value="PRE-MRNA SPLICING FACTOR-RELATED"/>
    <property type="match status" value="1"/>
</dbReference>
<keyword evidence="5" id="KW-0747">Spliceosome</keyword>
<dbReference type="AlphaFoldDB" id="A0A9P3GQB4"/>
<dbReference type="InterPro" id="IPR039979">
    <property type="entry name" value="PRPF18"/>
</dbReference>
<sequence>MDALKAEIALKRKGLQELPAGRPTKYMRRGDIERLKEEQERKEKADRAAAEREERERKEAERQARLVAKGESPSRSLTRSPHPDSTDTATGDALSSTTFNISNEECIRRLRAKGQPIRLFGESDRDRRLRLRALELIEEKEHERHGGQNDFKKALEDVEIRAQKDLAEKERKKEGKEGGRDVGVEILDLNLVKTDPDRLYPIIYYALKRTLKEWEEWMDERPESVKRTNQGKLAAATQRQSAEYLKPLFKLLRSRSLPADVLARIAEIVHYMQSRQYQKANDSYLRLSIGNAPWPIGVTMVGIHERSAREKISADQVAHVLNDEVSRKYIQSLKRLLTFSQTKYPPHDVTQLMG</sequence>
<comment type="similarity">
    <text evidence="2">Belongs to the PRP18 family.</text>
</comment>
<evidence type="ECO:0000259" key="9">
    <source>
        <dbReference type="SMART" id="SM00500"/>
    </source>
</evidence>
<dbReference type="SUPFAM" id="SSF47938">
    <property type="entry name" value="Functional domain of the splicing factor Prp18"/>
    <property type="match status" value="1"/>
</dbReference>
<evidence type="ECO:0000256" key="4">
    <source>
        <dbReference type="ARBA" id="ARBA00022664"/>
    </source>
</evidence>
<dbReference type="PANTHER" id="PTHR13007:SF19">
    <property type="entry name" value="PRE-MRNA-SPLICING FACTOR 18"/>
    <property type="match status" value="1"/>
</dbReference>
<dbReference type="Gene3D" id="4.10.280.110">
    <property type="entry name" value="Pre-mRNA processing factor 4 domain"/>
    <property type="match status" value="1"/>
</dbReference>
<evidence type="ECO:0000256" key="6">
    <source>
        <dbReference type="ARBA" id="ARBA00023187"/>
    </source>
</evidence>
<keyword evidence="11" id="KW-1185">Reference proteome</keyword>
<dbReference type="Pfam" id="PF08799">
    <property type="entry name" value="PRP4"/>
    <property type="match status" value="1"/>
</dbReference>
<evidence type="ECO:0000313" key="11">
    <source>
        <dbReference type="Proteomes" id="UP000703269"/>
    </source>
</evidence>
<dbReference type="GO" id="GO:0005682">
    <property type="term" value="C:U5 snRNP"/>
    <property type="evidence" value="ECO:0007669"/>
    <property type="project" value="TreeGrafter"/>
</dbReference>
<keyword evidence="4" id="KW-0507">mRNA processing</keyword>
<dbReference type="GO" id="GO:0000350">
    <property type="term" value="P:generation of catalytic spliceosome for second transesterification step"/>
    <property type="evidence" value="ECO:0007669"/>
    <property type="project" value="TreeGrafter"/>
</dbReference>
<comment type="caution">
    <text evidence="10">The sequence shown here is derived from an EMBL/GenBank/DDBJ whole genome shotgun (WGS) entry which is preliminary data.</text>
</comment>
<evidence type="ECO:0000256" key="8">
    <source>
        <dbReference type="SAM" id="MobiDB-lite"/>
    </source>
</evidence>
<feature type="compositionally biased region" description="Basic and acidic residues" evidence="8">
    <location>
        <begin position="1"/>
        <end position="10"/>
    </location>
</feature>
<feature type="compositionally biased region" description="Basic and acidic residues" evidence="8">
    <location>
        <begin position="28"/>
        <end position="64"/>
    </location>
</feature>
<evidence type="ECO:0000256" key="1">
    <source>
        <dbReference type="ARBA" id="ARBA00004123"/>
    </source>
</evidence>
<dbReference type="GO" id="GO:0071021">
    <property type="term" value="C:U2-type post-spliceosomal complex"/>
    <property type="evidence" value="ECO:0007669"/>
    <property type="project" value="TreeGrafter"/>
</dbReference>
<protein>
    <recommendedName>
        <fullName evidence="3">Pre-mRNA-splicing factor 18</fullName>
    </recommendedName>
</protein>
<dbReference type="FunFam" id="1.20.940.10:FF:000002">
    <property type="entry name" value="Pre-mRNA processing factor 18"/>
    <property type="match status" value="1"/>
</dbReference>
<feature type="region of interest" description="Disordered" evidence="8">
    <location>
        <begin position="1"/>
        <end position="96"/>
    </location>
</feature>
<evidence type="ECO:0000256" key="3">
    <source>
        <dbReference type="ARBA" id="ARBA00018242"/>
    </source>
</evidence>
<gene>
    <name evidence="10" type="ORF">PsYK624_158290</name>
</gene>
<dbReference type="Gene3D" id="1.20.940.10">
    <property type="entry name" value="Functional domain of the splicing factor Prp18"/>
    <property type="match status" value="1"/>
</dbReference>
<evidence type="ECO:0000256" key="2">
    <source>
        <dbReference type="ARBA" id="ARBA00008137"/>
    </source>
</evidence>
<dbReference type="InterPro" id="IPR004098">
    <property type="entry name" value="Prp18"/>
</dbReference>
<organism evidence="10 11">
    <name type="scientific">Phanerochaete sordida</name>
    <dbReference type="NCBI Taxonomy" id="48140"/>
    <lineage>
        <taxon>Eukaryota</taxon>
        <taxon>Fungi</taxon>
        <taxon>Dikarya</taxon>
        <taxon>Basidiomycota</taxon>
        <taxon>Agaricomycotina</taxon>
        <taxon>Agaricomycetes</taxon>
        <taxon>Polyporales</taxon>
        <taxon>Phanerochaetaceae</taxon>
        <taxon>Phanerochaete</taxon>
    </lineage>
</organism>
<dbReference type="Pfam" id="PF02840">
    <property type="entry name" value="Prp18"/>
    <property type="match status" value="1"/>
</dbReference>
<dbReference type="SMART" id="SM00500">
    <property type="entry name" value="SFM"/>
    <property type="match status" value="1"/>
</dbReference>
<proteinExistence type="inferred from homology"/>
<keyword evidence="7" id="KW-0539">Nucleus</keyword>
<dbReference type="EMBL" id="BPQB01000113">
    <property type="protein sequence ID" value="GJE99562.1"/>
    <property type="molecule type" value="Genomic_DNA"/>
</dbReference>
<feature type="domain" description="Pre-mRNA processing factor 4 (PRP4)-like" evidence="9">
    <location>
        <begin position="101"/>
        <end position="153"/>
    </location>
</feature>
<name>A0A9P3GQB4_9APHY</name>
<reference evidence="10 11" key="1">
    <citation type="submission" date="2021-08" db="EMBL/GenBank/DDBJ databases">
        <title>Draft Genome Sequence of Phanerochaete sordida strain YK-624.</title>
        <authorList>
            <person name="Mori T."/>
            <person name="Dohra H."/>
            <person name="Suzuki T."/>
            <person name="Kawagishi H."/>
            <person name="Hirai H."/>
        </authorList>
    </citation>
    <scope>NUCLEOTIDE SEQUENCE [LARGE SCALE GENOMIC DNA]</scope>
    <source>
        <strain evidence="10 11">YK-624</strain>
    </source>
</reference>
<dbReference type="InterPro" id="IPR014906">
    <property type="entry name" value="PRP4-like"/>
</dbReference>
<dbReference type="SUPFAM" id="SSF158230">
    <property type="entry name" value="PRP4-like"/>
    <property type="match status" value="1"/>
</dbReference>